<dbReference type="Proteomes" id="UP000006038">
    <property type="component" value="Chromosome 1"/>
</dbReference>
<dbReference type="Gramene" id="OB01G47580.1">
    <property type="protein sequence ID" value="OB01G47580.1"/>
    <property type="gene ID" value="OB01G47580"/>
</dbReference>
<feature type="region of interest" description="Disordered" evidence="1">
    <location>
        <begin position="1"/>
        <end position="68"/>
    </location>
</feature>
<dbReference type="AlphaFoldDB" id="J3L6A2"/>
<keyword evidence="3" id="KW-1185">Reference proteome</keyword>
<evidence type="ECO:0000256" key="1">
    <source>
        <dbReference type="SAM" id="MobiDB-lite"/>
    </source>
</evidence>
<evidence type="ECO:0000313" key="2">
    <source>
        <dbReference type="EnsemblPlants" id="OB01G47580.1"/>
    </source>
</evidence>
<proteinExistence type="predicted"/>
<reference evidence="2" key="1">
    <citation type="journal article" date="2013" name="Nat. Commun.">
        <title>Whole-genome sequencing of Oryza brachyantha reveals mechanisms underlying Oryza genome evolution.</title>
        <authorList>
            <person name="Chen J."/>
            <person name="Huang Q."/>
            <person name="Gao D."/>
            <person name="Wang J."/>
            <person name="Lang Y."/>
            <person name="Liu T."/>
            <person name="Li B."/>
            <person name="Bai Z."/>
            <person name="Luis Goicoechea J."/>
            <person name="Liang C."/>
            <person name="Chen C."/>
            <person name="Zhang W."/>
            <person name="Sun S."/>
            <person name="Liao Y."/>
            <person name="Zhang X."/>
            <person name="Yang L."/>
            <person name="Song C."/>
            <person name="Wang M."/>
            <person name="Shi J."/>
            <person name="Liu G."/>
            <person name="Liu J."/>
            <person name="Zhou H."/>
            <person name="Zhou W."/>
            <person name="Yu Q."/>
            <person name="An N."/>
            <person name="Chen Y."/>
            <person name="Cai Q."/>
            <person name="Wang B."/>
            <person name="Liu B."/>
            <person name="Min J."/>
            <person name="Huang Y."/>
            <person name="Wu H."/>
            <person name="Li Z."/>
            <person name="Zhang Y."/>
            <person name="Yin Y."/>
            <person name="Song W."/>
            <person name="Jiang J."/>
            <person name="Jackson S.A."/>
            <person name="Wing R.A."/>
            <person name="Wang J."/>
            <person name="Chen M."/>
        </authorList>
    </citation>
    <scope>NUCLEOTIDE SEQUENCE [LARGE SCALE GENOMIC DNA]</scope>
    <source>
        <strain evidence="2">cv. IRGC 101232</strain>
    </source>
</reference>
<evidence type="ECO:0000313" key="3">
    <source>
        <dbReference type="Proteomes" id="UP000006038"/>
    </source>
</evidence>
<dbReference type="EnsemblPlants" id="OB01G47580.1">
    <property type="protein sequence ID" value="OB01G47580.1"/>
    <property type="gene ID" value="OB01G47580"/>
</dbReference>
<feature type="compositionally biased region" description="Basic and acidic residues" evidence="1">
    <location>
        <begin position="25"/>
        <end position="37"/>
    </location>
</feature>
<reference evidence="2" key="2">
    <citation type="submission" date="2013-04" db="UniProtKB">
        <authorList>
            <consortium name="EnsemblPlants"/>
        </authorList>
    </citation>
    <scope>IDENTIFICATION</scope>
</reference>
<dbReference type="HOGENOM" id="CLU_2378907_0_0_1"/>
<protein>
    <submittedName>
        <fullName evidence="2">Uncharacterized protein</fullName>
    </submittedName>
</protein>
<sequence>SITPYSPLLSSPLRDATTQQRRRRGEGERSRRKEEKFSLSLSLSHPSKPNPFVRRGQHERLRPSQSNRFPHLLRWRRCAPLSHPSKPNPMVPPVD</sequence>
<accession>J3L6A2</accession>
<organism evidence="2">
    <name type="scientific">Oryza brachyantha</name>
    <name type="common">malo sina</name>
    <dbReference type="NCBI Taxonomy" id="4533"/>
    <lineage>
        <taxon>Eukaryota</taxon>
        <taxon>Viridiplantae</taxon>
        <taxon>Streptophyta</taxon>
        <taxon>Embryophyta</taxon>
        <taxon>Tracheophyta</taxon>
        <taxon>Spermatophyta</taxon>
        <taxon>Magnoliopsida</taxon>
        <taxon>Liliopsida</taxon>
        <taxon>Poales</taxon>
        <taxon>Poaceae</taxon>
        <taxon>BOP clade</taxon>
        <taxon>Oryzoideae</taxon>
        <taxon>Oryzeae</taxon>
        <taxon>Oryzinae</taxon>
        <taxon>Oryza</taxon>
    </lineage>
</organism>
<name>J3L6A2_ORYBR</name>